<dbReference type="PANTHER" id="PTHR30231:SF42">
    <property type="entry name" value="EXONUCLEASE"/>
    <property type="match status" value="1"/>
</dbReference>
<accession>A0A9E1LYL6</accession>
<dbReference type="GO" id="GO:0003676">
    <property type="term" value="F:nucleic acid binding"/>
    <property type="evidence" value="ECO:0007669"/>
    <property type="project" value="InterPro"/>
</dbReference>
<dbReference type="AlphaFoldDB" id="A0A9E1LYL6"/>
<comment type="caution">
    <text evidence="2">The sequence shown here is derived from an EMBL/GenBank/DDBJ whole genome shotgun (WGS) entry which is preliminary data.</text>
</comment>
<dbReference type="InterPro" id="IPR013520">
    <property type="entry name" value="Ribonucl_H"/>
</dbReference>
<dbReference type="InterPro" id="IPR036397">
    <property type="entry name" value="RNaseH_sf"/>
</dbReference>
<dbReference type="InterPro" id="IPR012337">
    <property type="entry name" value="RNaseH-like_sf"/>
</dbReference>
<dbReference type="GO" id="GO:0008408">
    <property type="term" value="F:3'-5' exonuclease activity"/>
    <property type="evidence" value="ECO:0007669"/>
    <property type="project" value="TreeGrafter"/>
</dbReference>
<dbReference type="EMBL" id="JAGZYH010000024">
    <property type="protein sequence ID" value="MBS6621990.1"/>
    <property type="molecule type" value="Genomic_DNA"/>
</dbReference>
<proteinExistence type="predicted"/>
<protein>
    <recommendedName>
        <fullName evidence="1">Exonuclease domain-containing protein</fullName>
    </recommendedName>
</protein>
<reference evidence="2" key="1">
    <citation type="submission" date="2021-02" db="EMBL/GenBank/DDBJ databases">
        <title>Infant gut strain persistence is associated with maternal origin, phylogeny, and functional potential including surface adhesion and iron acquisition.</title>
        <authorList>
            <person name="Lou Y.C."/>
        </authorList>
    </citation>
    <scope>NUCLEOTIDE SEQUENCE</scope>
    <source>
        <strain evidence="2">L2_039_000G1_dasL2_039_000G1_maxbin2.maxbin.077</strain>
    </source>
</reference>
<dbReference type="GO" id="GO:0005829">
    <property type="term" value="C:cytosol"/>
    <property type="evidence" value="ECO:0007669"/>
    <property type="project" value="TreeGrafter"/>
</dbReference>
<dbReference type="Gene3D" id="3.30.420.10">
    <property type="entry name" value="Ribonuclease H-like superfamily/Ribonuclease H"/>
    <property type="match status" value="1"/>
</dbReference>
<name>A0A9E1LYL6_9FIRM</name>
<dbReference type="PANTHER" id="PTHR30231">
    <property type="entry name" value="DNA POLYMERASE III SUBUNIT EPSILON"/>
    <property type="match status" value="1"/>
</dbReference>
<sequence length="293" mass="32571">MDFVAIDFETVSNKPGSICWAGAVKVRNGRQVDSFDCPVAPAVPRSEWNPQNMRHNHVKDEDLIGAPSWPDVLEPLREFMGEDILAFHSAKSADISMMEKACEQYLIPMPVFDYVCTYEAAKLIYPGLSGSHPYNLGNLCRKFNLGLSENEYHTATYDAGKCAELLIFLARKLNANGLVDMGEQYTIRSVIGDASLPEDVRQVIGADPYGGIDSWVDRLFPEPSKPGDKCRVCGSVISNRSRKSCREYHCCTAPCVSLLEGALERAQRRLEHPVSFIQEEFSLGDTIIAGWLS</sequence>
<evidence type="ECO:0000259" key="1">
    <source>
        <dbReference type="SMART" id="SM00479"/>
    </source>
</evidence>
<organism evidence="2 3">
    <name type="scientific">Faecalibacterium prausnitzii</name>
    <dbReference type="NCBI Taxonomy" id="853"/>
    <lineage>
        <taxon>Bacteria</taxon>
        <taxon>Bacillati</taxon>
        <taxon>Bacillota</taxon>
        <taxon>Clostridia</taxon>
        <taxon>Eubacteriales</taxon>
        <taxon>Oscillospiraceae</taxon>
        <taxon>Faecalibacterium</taxon>
    </lineage>
</organism>
<dbReference type="SMART" id="SM00479">
    <property type="entry name" value="EXOIII"/>
    <property type="match status" value="1"/>
</dbReference>
<gene>
    <name evidence="2" type="ORF">KH315_07510</name>
</gene>
<dbReference type="Proteomes" id="UP000811365">
    <property type="component" value="Unassembled WGS sequence"/>
</dbReference>
<dbReference type="SUPFAM" id="SSF53098">
    <property type="entry name" value="Ribonuclease H-like"/>
    <property type="match status" value="1"/>
</dbReference>
<feature type="domain" description="Exonuclease" evidence="1">
    <location>
        <begin position="2"/>
        <end position="175"/>
    </location>
</feature>
<dbReference type="Pfam" id="PF00929">
    <property type="entry name" value="RNase_T"/>
    <property type="match status" value="1"/>
</dbReference>
<evidence type="ECO:0000313" key="3">
    <source>
        <dbReference type="Proteomes" id="UP000811365"/>
    </source>
</evidence>
<evidence type="ECO:0000313" key="2">
    <source>
        <dbReference type="EMBL" id="MBS6621990.1"/>
    </source>
</evidence>